<protein>
    <submittedName>
        <fullName evidence="2">Uncharacterized protein</fullName>
    </submittedName>
</protein>
<keyword evidence="1" id="KW-0812">Transmembrane</keyword>
<keyword evidence="1" id="KW-0472">Membrane</keyword>
<organism evidence="2 3">
    <name type="scientific">Microbacterium phage Metamorphoo</name>
    <dbReference type="NCBI Taxonomy" id="2201437"/>
    <lineage>
        <taxon>Viruses</taxon>
        <taxon>Duplodnaviria</taxon>
        <taxon>Heunggongvirae</taxon>
        <taxon>Uroviricota</taxon>
        <taxon>Caudoviricetes</taxon>
        <taxon>Hodgkinviridae</taxon>
        <taxon>Metamorphoovirus</taxon>
        <taxon>Metamorphoovirus metamorphoo</taxon>
    </lineage>
</organism>
<accession>A0A2Z4Q7E1</accession>
<gene>
    <name evidence="2" type="primary">68</name>
    <name evidence="2" type="ORF">SEA_METAMORPHOO_68</name>
</gene>
<keyword evidence="1" id="KW-1133">Transmembrane helix</keyword>
<dbReference type="Proteomes" id="UP000251466">
    <property type="component" value="Segment"/>
</dbReference>
<name>A0A2Z4Q7E1_9CAUD</name>
<dbReference type="GeneID" id="54993391"/>
<reference evidence="2 3" key="1">
    <citation type="submission" date="2018-04" db="EMBL/GenBank/DDBJ databases">
        <authorList>
            <person name="Harrington T."/>
            <person name="Washburn E."/>
            <person name="Bricker J."/>
            <person name="McKinney A."/>
            <person name="Betsko A.J."/>
            <person name="Garlena R.A."/>
            <person name="Russell D.A."/>
            <person name="Pope W.A."/>
            <person name="Jacobs-Sera D."/>
            <person name="Hatfull G.F."/>
        </authorList>
    </citation>
    <scope>NUCLEOTIDE SEQUENCE [LARGE SCALE GENOMIC DNA]</scope>
</reference>
<evidence type="ECO:0000313" key="2">
    <source>
        <dbReference type="EMBL" id="AWY05418.1"/>
    </source>
</evidence>
<feature type="transmembrane region" description="Helical" evidence="1">
    <location>
        <begin position="6"/>
        <end position="24"/>
    </location>
</feature>
<evidence type="ECO:0000256" key="1">
    <source>
        <dbReference type="SAM" id="Phobius"/>
    </source>
</evidence>
<keyword evidence="3" id="KW-1185">Reference proteome</keyword>
<dbReference type="KEGG" id="vg:54993391"/>
<proteinExistence type="predicted"/>
<dbReference type="RefSeq" id="YP_009802838.1">
    <property type="nucleotide sequence ID" value="NC_047988.1"/>
</dbReference>
<evidence type="ECO:0000313" key="3">
    <source>
        <dbReference type="Proteomes" id="UP000251466"/>
    </source>
</evidence>
<dbReference type="EMBL" id="MH271304">
    <property type="protein sequence ID" value="AWY05418.1"/>
    <property type="molecule type" value="Genomic_DNA"/>
</dbReference>
<sequence length="37" mass="4229">MSDIAPWYWALMVLGTLTLLRLRAIAITRKAPRDEAD</sequence>